<proteinExistence type="predicted"/>
<reference evidence="1 2" key="1">
    <citation type="journal article" date="2021" name="Int. J. Syst. Evol. Microbiol.">
        <title>Amazonocrinis nigriterrae gen. nov., sp. nov., Atlanticothrix silvestris gen. nov., sp. nov. and Dendronalium phyllosphericum gen. nov., sp. nov., nostocacean cyanobacteria from Brazilian environments.</title>
        <authorList>
            <person name="Alvarenga D.O."/>
            <person name="Andreote A.P.D."/>
            <person name="Branco L.H.Z."/>
            <person name="Delbaje E."/>
            <person name="Cruz R.B."/>
            <person name="Varani A.M."/>
            <person name="Fiore M.F."/>
        </authorList>
    </citation>
    <scope>NUCLEOTIDE SEQUENCE [LARGE SCALE GENOMIC DNA]</scope>
    <source>
        <strain evidence="1 2">CENA369</strain>
    </source>
</reference>
<organism evidence="1 2">
    <name type="scientific">Dendronalium phyllosphericum CENA369</name>
    <dbReference type="NCBI Taxonomy" id="1725256"/>
    <lineage>
        <taxon>Bacteria</taxon>
        <taxon>Bacillati</taxon>
        <taxon>Cyanobacteriota</taxon>
        <taxon>Cyanophyceae</taxon>
        <taxon>Nostocales</taxon>
        <taxon>Nostocaceae</taxon>
        <taxon>Dendronalium</taxon>
        <taxon>Dendronalium phyllosphericum</taxon>
    </lineage>
</organism>
<evidence type="ECO:0000313" key="2">
    <source>
        <dbReference type="Proteomes" id="UP000662314"/>
    </source>
</evidence>
<dbReference type="EMBL" id="JAECZA010000068">
    <property type="protein sequence ID" value="MBH8574371.1"/>
    <property type="molecule type" value="Genomic_DNA"/>
</dbReference>
<accession>A0A8J7I723</accession>
<evidence type="ECO:0000313" key="1">
    <source>
        <dbReference type="EMBL" id="MBH8574371.1"/>
    </source>
</evidence>
<dbReference type="AlphaFoldDB" id="A0A8J7I723"/>
<dbReference type="RefSeq" id="WP_214433183.1">
    <property type="nucleotide sequence ID" value="NZ_CAWPUQ010000304.1"/>
</dbReference>
<dbReference type="Proteomes" id="UP000662314">
    <property type="component" value="Unassembled WGS sequence"/>
</dbReference>
<gene>
    <name evidence="1" type="ORF">I8752_15350</name>
</gene>
<protein>
    <submittedName>
        <fullName evidence="1">Uncharacterized protein</fullName>
    </submittedName>
</protein>
<keyword evidence="2" id="KW-1185">Reference proteome</keyword>
<comment type="caution">
    <text evidence="1">The sequence shown here is derived from an EMBL/GenBank/DDBJ whole genome shotgun (WGS) entry which is preliminary data.</text>
</comment>
<sequence>MPSISDTLVKLPNSRNAIVIPSPWWQPGRVLKKMRRSKKRSLKVNECTLIRSNL</sequence>
<name>A0A8J7I723_9NOST</name>